<dbReference type="AlphaFoldDB" id="A0A5K7YCZ7"/>
<dbReference type="Proteomes" id="UP000427906">
    <property type="component" value="Chromosome"/>
</dbReference>
<keyword evidence="1" id="KW-0472">Membrane</keyword>
<organism evidence="2 3">
    <name type="scientific">Desulfosarcina alkanivorans</name>
    <dbReference type="NCBI Taxonomy" id="571177"/>
    <lineage>
        <taxon>Bacteria</taxon>
        <taxon>Pseudomonadati</taxon>
        <taxon>Thermodesulfobacteriota</taxon>
        <taxon>Desulfobacteria</taxon>
        <taxon>Desulfobacterales</taxon>
        <taxon>Desulfosarcinaceae</taxon>
        <taxon>Desulfosarcina</taxon>
    </lineage>
</organism>
<keyword evidence="1" id="KW-0812">Transmembrane</keyword>
<sequence length="64" mass="7180">MCVRPWARARSQDRFTPFSPPAGCNAARVSFSINLYHGTDINMRELISIYLTFTAVLVVYGAQV</sequence>
<keyword evidence="3" id="KW-1185">Reference proteome</keyword>
<name>A0A5K7YCZ7_9BACT</name>
<gene>
    <name evidence="2" type="ORF">DSCA_04330</name>
</gene>
<proteinExistence type="predicted"/>
<protein>
    <submittedName>
        <fullName evidence="2">Uncharacterized protein</fullName>
    </submittedName>
</protein>
<feature type="transmembrane region" description="Helical" evidence="1">
    <location>
        <begin position="46"/>
        <end position="63"/>
    </location>
</feature>
<evidence type="ECO:0000313" key="2">
    <source>
        <dbReference type="EMBL" id="BBO66503.1"/>
    </source>
</evidence>
<evidence type="ECO:0000256" key="1">
    <source>
        <dbReference type="SAM" id="Phobius"/>
    </source>
</evidence>
<dbReference type="KEGG" id="dalk:DSCA_04330"/>
<accession>A0A5K7YCZ7</accession>
<keyword evidence="1" id="KW-1133">Transmembrane helix</keyword>
<dbReference type="EMBL" id="AP021874">
    <property type="protein sequence ID" value="BBO66503.1"/>
    <property type="molecule type" value="Genomic_DNA"/>
</dbReference>
<reference evidence="2 3" key="1">
    <citation type="submission" date="2019-11" db="EMBL/GenBank/DDBJ databases">
        <title>Comparative genomics of hydrocarbon-degrading Desulfosarcina strains.</title>
        <authorList>
            <person name="Watanabe M."/>
            <person name="Kojima H."/>
            <person name="Fukui M."/>
        </authorList>
    </citation>
    <scope>NUCLEOTIDE SEQUENCE [LARGE SCALE GENOMIC DNA]</scope>
    <source>
        <strain evidence="2 3">PL12</strain>
    </source>
</reference>
<evidence type="ECO:0000313" key="3">
    <source>
        <dbReference type="Proteomes" id="UP000427906"/>
    </source>
</evidence>